<gene>
    <name evidence="4" type="ORF">ELH98_29080</name>
    <name evidence="3" type="ORF">ELH98_29720</name>
</gene>
<evidence type="ECO:0000256" key="2">
    <source>
        <dbReference type="SAM" id="SignalP"/>
    </source>
</evidence>
<dbReference type="EMBL" id="SIOX01000007">
    <property type="protein sequence ID" value="TAX68290.1"/>
    <property type="molecule type" value="Genomic_DNA"/>
</dbReference>
<keyword evidence="1" id="KW-1133">Transmembrane helix</keyword>
<reference evidence="3 5" key="1">
    <citation type="submission" date="2019-02" db="EMBL/GenBank/DDBJ databases">
        <title>The genomic architecture of introgression among sibling species of bacteria.</title>
        <authorList>
            <person name="Cavassim M.I.A."/>
            <person name="Moeskjaer S."/>
            <person name="Moslemi C."/>
            <person name="Fields B."/>
            <person name="Bachmann A."/>
            <person name="Vilhjalmsson B."/>
            <person name="Schierup M.H."/>
            <person name="Young J.P.W."/>
            <person name="Andersen S.U."/>
        </authorList>
    </citation>
    <scope>NUCLEOTIDE SEQUENCE [LARGE SCALE GENOMIC DNA]</scope>
    <source>
        <strain evidence="3 5">SM141A</strain>
        <plasmid evidence="4">pSM141A_Rh07</plasmid>
        <plasmid evidence="3">pSM141A_Rh08</plasmid>
    </source>
</reference>
<geneLocation type="plasmid" evidence="4">
    <name>pSM141A_Rh07</name>
</geneLocation>
<organism evidence="3 5">
    <name type="scientific">Rhizobium ruizarguesonis</name>
    <dbReference type="NCBI Taxonomy" id="2081791"/>
    <lineage>
        <taxon>Bacteria</taxon>
        <taxon>Pseudomonadati</taxon>
        <taxon>Pseudomonadota</taxon>
        <taxon>Alphaproteobacteria</taxon>
        <taxon>Hyphomicrobiales</taxon>
        <taxon>Rhizobiaceae</taxon>
        <taxon>Rhizobium/Agrobacterium group</taxon>
        <taxon>Rhizobium</taxon>
    </lineage>
</organism>
<feature type="non-terminal residue" evidence="3">
    <location>
        <position position="101"/>
    </location>
</feature>
<dbReference type="Proteomes" id="UP000291659">
    <property type="component" value="Unassembled WGS sequence"/>
</dbReference>
<feature type="chain" id="PRO_5045034099" evidence="2">
    <location>
        <begin position="27"/>
        <end position="101"/>
    </location>
</feature>
<keyword evidence="3" id="KW-0614">Plasmid</keyword>
<comment type="caution">
    <text evidence="3">The sequence shown here is derived from an EMBL/GenBank/DDBJ whole genome shotgun (WGS) entry which is preliminary data.</text>
</comment>
<feature type="transmembrane region" description="Helical" evidence="1">
    <location>
        <begin position="56"/>
        <end position="75"/>
    </location>
</feature>
<accession>A0ABY1X1A9</accession>
<keyword evidence="1" id="KW-0812">Transmembrane</keyword>
<protein>
    <submittedName>
        <fullName evidence="3">Conjugal transfer protein TrbL</fullName>
    </submittedName>
</protein>
<evidence type="ECO:0000313" key="4">
    <source>
        <dbReference type="EMBL" id="TAX69103.1"/>
    </source>
</evidence>
<sequence length="101" mass="11181">MVKVTVARSFLITGLFFLAYAVPAFAQEGQVLTELENQVSSAAKGWETTIMEAAKSLFWILATIEIGIAAVWLAIQSASLDSWFAELVRRIMFIGFFAFVL</sequence>
<evidence type="ECO:0000256" key="1">
    <source>
        <dbReference type="SAM" id="Phobius"/>
    </source>
</evidence>
<evidence type="ECO:0000313" key="5">
    <source>
        <dbReference type="Proteomes" id="UP000291659"/>
    </source>
</evidence>
<keyword evidence="1" id="KW-0472">Membrane</keyword>
<name>A0ABY1X1A9_9HYPH</name>
<proteinExistence type="predicted"/>
<keyword evidence="2" id="KW-0732">Signal</keyword>
<dbReference type="EMBL" id="SIOX01000006">
    <property type="protein sequence ID" value="TAX69103.1"/>
    <property type="molecule type" value="Genomic_DNA"/>
</dbReference>
<feature type="signal peptide" evidence="2">
    <location>
        <begin position="1"/>
        <end position="26"/>
    </location>
</feature>
<geneLocation type="plasmid" evidence="3">
    <name>pSM141A_Rh08</name>
</geneLocation>
<evidence type="ECO:0000313" key="3">
    <source>
        <dbReference type="EMBL" id="TAX68290.1"/>
    </source>
</evidence>
<keyword evidence="5" id="KW-1185">Reference proteome</keyword>